<comment type="catalytic activity">
    <reaction evidence="2">
        <text>2 GTP = 3',3'-c-di-GMP + 2 diphosphate</text>
        <dbReference type="Rhea" id="RHEA:24898"/>
        <dbReference type="ChEBI" id="CHEBI:33019"/>
        <dbReference type="ChEBI" id="CHEBI:37565"/>
        <dbReference type="ChEBI" id="CHEBI:58805"/>
        <dbReference type="EC" id="2.7.7.65"/>
    </reaction>
</comment>
<evidence type="ECO:0000256" key="1">
    <source>
        <dbReference type="ARBA" id="ARBA00012528"/>
    </source>
</evidence>
<evidence type="ECO:0000256" key="3">
    <source>
        <dbReference type="SAM" id="Coils"/>
    </source>
</evidence>
<dbReference type="EMBL" id="JBAKAR010000008">
    <property type="protein sequence ID" value="MEL0613697.1"/>
    <property type="molecule type" value="Genomic_DNA"/>
</dbReference>
<dbReference type="EC" id="2.7.7.65" evidence="1"/>
<keyword evidence="3" id="KW-0175">Coiled coil</keyword>
<keyword evidence="6" id="KW-1185">Reference proteome</keyword>
<reference evidence="5 6" key="1">
    <citation type="submission" date="2024-02" db="EMBL/GenBank/DDBJ databases">
        <title>Bacteria isolated from the canopy kelp, Nereocystis luetkeana.</title>
        <authorList>
            <person name="Pfister C.A."/>
            <person name="Younker I.T."/>
            <person name="Light S.H."/>
        </authorList>
    </citation>
    <scope>NUCLEOTIDE SEQUENCE [LARGE SCALE GENOMIC DNA]</scope>
    <source>
        <strain evidence="5 6">TI.4.07</strain>
    </source>
</reference>
<accession>A0ABU9G8F0</accession>
<feature type="coiled-coil region" evidence="3">
    <location>
        <begin position="106"/>
        <end position="181"/>
    </location>
</feature>
<gene>
    <name evidence="5" type="ORF">V6242_11120</name>
</gene>
<proteinExistence type="predicted"/>
<dbReference type="Pfam" id="PF00990">
    <property type="entry name" value="GGDEF"/>
    <property type="match status" value="1"/>
</dbReference>
<dbReference type="PANTHER" id="PTHR45138:SF9">
    <property type="entry name" value="DIGUANYLATE CYCLASE DGCM-RELATED"/>
    <property type="match status" value="1"/>
</dbReference>
<dbReference type="PROSITE" id="PS50887">
    <property type="entry name" value="GGDEF"/>
    <property type="match status" value="1"/>
</dbReference>
<organism evidence="5 6">
    <name type="scientific">Marinomonas arenicola</name>
    <dbReference type="NCBI Taxonomy" id="569601"/>
    <lineage>
        <taxon>Bacteria</taxon>
        <taxon>Pseudomonadati</taxon>
        <taxon>Pseudomonadota</taxon>
        <taxon>Gammaproteobacteria</taxon>
        <taxon>Oceanospirillales</taxon>
        <taxon>Oceanospirillaceae</taxon>
        <taxon>Marinomonas</taxon>
    </lineage>
</organism>
<dbReference type="CDD" id="cd01949">
    <property type="entry name" value="GGDEF"/>
    <property type="match status" value="1"/>
</dbReference>
<evidence type="ECO:0000256" key="2">
    <source>
        <dbReference type="ARBA" id="ARBA00034247"/>
    </source>
</evidence>
<dbReference type="InterPro" id="IPR043128">
    <property type="entry name" value="Rev_trsase/Diguanyl_cyclase"/>
</dbReference>
<keyword evidence="5" id="KW-0548">Nucleotidyltransferase</keyword>
<dbReference type="GO" id="GO:0052621">
    <property type="term" value="F:diguanylate cyclase activity"/>
    <property type="evidence" value="ECO:0007669"/>
    <property type="project" value="UniProtKB-EC"/>
</dbReference>
<evidence type="ECO:0000259" key="4">
    <source>
        <dbReference type="PROSITE" id="PS50887"/>
    </source>
</evidence>
<name>A0ABU9G8F0_9GAMM</name>
<sequence length="335" mass="37995">MQNESPTKATELMQKAVPMMLKLEVAPTPYNYGIWYEYVSNRNQKLNQIMDGTLRKLGHLPGFLSRELFHEFLLPDEFQQGNGQKKKLKSIVDSAASSSKDMSKGLDELNSVLAKSRKILKRADKEEHIDSVINYLEKGALVASQKANHFNQSLEQVHAELAKLKAELDDIKKQNDVDELTQLGNQKGFERTLYQWLPDAEDDISIILLDIDNLASINQQFGKRAGTALIRYIADLMKTLALEKSVMSRFEGGTFGILLNEATLDFTHRFAELLRQQISEQKIRYKQSKIHMPQVTVSVGIATLLGQEGPEEFLERARKNLLRAKQSGKNCTSDR</sequence>
<dbReference type="SUPFAM" id="SSF55073">
    <property type="entry name" value="Nucleotide cyclase"/>
    <property type="match status" value="1"/>
</dbReference>
<evidence type="ECO:0000313" key="6">
    <source>
        <dbReference type="Proteomes" id="UP001379949"/>
    </source>
</evidence>
<dbReference type="Gene3D" id="3.30.70.270">
    <property type="match status" value="1"/>
</dbReference>
<evidence type="ECO:0000313" key="5">
    <source>
        <dbReference type="EMBL" id="MEL0613697.1"/>
    </source>
</evidence>
<dbReference type="PANTHER" id="PTHR45138">
    <property type="entry name" value="REGULATORY COMPONENTS OF SENSORY TRANSDUCTION SYSTEM"/>
    <property type="match status" value="1"/>
</dbReference>
<dbReference type="InterPro" id="IPR000160">
    <property type="entry name" value="GGDEF_dom"/>
</dbReference>
<dbReference type="InterPro" id="IPR029787">
    <property type="entry name" value="Nucleotide_cyclase"/>
</dbReference>
<dbReference type="SMART" id="SM00267">
    <property type="entry name" value="GGDEF"/>
    <property type="match status" value="1"/>
</dbReference>
<dbReference type="Proteomes" id="UP001379949">
    <property type="component" value="Unassembled WGS sequence"/>
</dbReference>
<keyword evidence="5" id="KW-0808">Transferase</keyword>
<dbReference type="NCBIfam" id="TIGR00254">
    <property type="entry name" value="GGDEF"/>
    <property type="match status" value="1"/>
</dbReference>
<comment type="caution">
    <text evidence="5">The sequence shown here is derived from an EMBL/GenBank/DDBJ whole genome shotgun (WGS) entry which is preliminary data.</text>
</comment>
<dbReference type="RefSeq" id="WP_341564930.1">
    <property type="nucleotide sequence ID" value="NZ_JBAKAQ010000006.1"/>
</dbReference>
<dbReference type="InterPro" id="IPR050469">
    <property type="entry name" value="Diguanylate_Cyclase"/>
</dbReference>
<feature type="domain" description="GGDEF" evidence="4">
    <location>
        <begin position="202"/>
        <end position="335"/>
    </location>
</feature>
<protein>
    <recommendedName>
        <fullName evidence="1">diguanylate cyclase</fullName>
        <ecNumber evidence="1">2.7.7.65</ecNumber>
    </recommendedName>
</protein>